<gene>
    <name evidence="1" type="ORF">NA56DRAFT_707508</name>
</gene>
<dbReference type="AlphaFoldDB" id="A0A2J6PUR5"/>
<proteinExistence type="predicted"/>
<protein>
    <submittedName>
        <fullName evidence="1">Uncharacterized protein</fullName>
    </submittedName>
</protein>
<accession>A0A2J6PUR5</accession>
<dbReference type="Proteomes" id="UP000235672">
    <property type="component" value="Unassembled WGS sequence"/>
</dbReference>
<reference evidence="1 2" key="1">
    <citation type="submission" date="2016-05" db="EMBL/GenBank/DDBJ databases">
        <title>A degradative enzymes factory behind the ericoid mycorrhizal symbiosis.</title>
        <authorList>
            <consortium name="DOE Joint Genome Institute"/>
            <person name="Martino E."/>
            <person name="Morin E."/>
            <person name="Grelet G."/>
            <person name="Kuo A."/>
            <person name="Kohler A."/>
            <person name="Daghino S."/>
            <person name="Barry K."/>
            <person name="Choi C."/>
            <person name="Cichocki N."/>
            <person name="Clum A."/>
            <person name="Copeland A."/>
            <person name="Hainaut M."/>
            <person name="Haridas S."/>
            <person name="Labutti K."/>
            <person name="Lindquist E."/>
            <person name="Lipzen A."/>
            <person name="Khouja H.-R."/>
            <person name="Murat C."/>
            <person name="Ohm R."/>
            <person name="Olson A."/>
            <person name="Spatafora J."/>
            <person name="Veneault-Fourrey C."/>
            <person name="Henrissat B."/>
            <person name="Grigoriev I."/>
            <person name="Martin F."/>
            <person name="Perotto S."/>
        </authorList>
    </citation>
    <scope>NUCLEOTIDE SEQUENCE [LARGE SCALE GENOMIC DNA]</scope>
    <source>
        <strain evidence="1 2">UAMH 7357</strain>
    </source>
</reference>
<evidence type="ECO:0000313" key="2">
    <source>
        <dbReference type="Proteomes" id="UP000235672"/>
    </source>
</evidence>
<dbReference type="EMBL" id="KZ613498">
    <property type="protein sequence ID" value="PMD17764.1"/>
    <property type="molecule type" value="Genomic_DNA"/>
</dbReference>
<dbReference type="OrthoDB" id="3495587at2759"/>
<sequence length="188" mass="21413">MHLKAVADVLTLTKTHSHHAAEVEPLKAPEPHRIVTITTVDEFEQILDDHHHRHVVVFCVTTSYKDPDVSEEGWYHHYGRLNDVHFVSLVAALALFTHLQFVNEPRTCLLYSGPVSTSTNLKLHPCFSAKTPPVKGPRSDPAWIIGLLPTKTRNFKLIRLLPYRHCVSRSEIDRGKKAAADQRLEPHW</sequence>
<organism evidence="1 2">
    <name type="scientific">Hyaloscypha hepaticicola</name>
    <dbReference type="NCBI Taxonomy" id="2082293"/>
    <lineage>
        <taxon>Eukaryota</taxon>
        <taxon>Fungi</taxon>
        <taxon>Dikarya</taxon>
        <taxon>Ascomycota</taxon>
        <taxon>Pezizomycotina</taxon>
        <taxon>Leotiomycetes</taxon>
        <taxon>Helotiales</taxon>
        <taxon>Hyaloscyphaceae</taxon>
        <taxon>Hyaloscypha</taxon>
    </lineage>
</organism>
<keyword evidence="2" id="KW-1185">Reference proteome</keyword>
<evidence type="ECO:0000313" key="1">
    <source>
        <dbReference type="EMBL" id="PMD17764.1"/>
    </source>
</evidence>
<name>A0A2J6PUR5_9HELO</name>